<dbReference type="OrthoDB" id="3649325at2759"/>
<dbReference type="AlphaFoldDB" id="A0A6P7GG11"/>
<evidence type="ECO:0000256" key="1">
    <source>
        <dbReference type="ARBA" id="ARBA00023209"/>
    </source>
</evidence>
<dbReference type="EnsemblMetazoa" id="XM_050647120.1">
    <property type="protein sequence ID" value="XP_050503077.1"/>
    <property type="gene ID" value="LOC126882278"/>
</dbReference>
<evidence type="ECO:0000256" key="2">
    <source>
        <dbReference type="ARBA" id="ARBA00023264"/>
    </source>
</evidence>
<dbReference type="PANTHER" id="PTHR22603">
    <property type="entry name" value="CHOLINE/ETHANOALAMINE KINASE"/>
    <property type="match status" value="1"/>
</dbReference>
<keyword evidence="2" id="KW-1208">Phospholipid metabolism</keyword>
<keyword evidence="6" id="KW-0418">Kinase</keyword>
<dbReference type="GO" id="GO:0005737">
    <property type="term" value="C:cytoplasm"/>
    <property type="evidence" value="ECO:0007669"/>
    <property type="project" value="TreeGrafter"/>
</dbReference>
<dbReference type="GO" id="GO:0006646">
    <property type="term" value="P:phosphatidylethanolamine biosynthetic process"/>
    <property type="evidence" value="ECO:0007669"/>
    <property type="project" value="TreeGrafter"/>
</dbReference>
<dbReference type="GO" id="GO:0004305">
    <property type="term" value="F:ethanolamine kinase activity"/>
    <property type="evidence" value="ECO:0007669"/>
    <property type="project" value="TreeGrafter"/>
</dbReference>
<dbReference type="SUPFAM" id="SSF56112">
    <property type="entry name" value="Protein kinase-like (PK-like)"/>
    <property type="match status" value="1"/>
</dbReference>
<dbReference type="FunCoup" id="A0A6P7GG11">
    <property type="interactions" value="416"/>
</dbReference>
<keyword evidence="1" id="KW-0594">Phospholipid biosynthesis</keyword>
<dbReference type="Proteomes" id="UP001652700">
    <property type="component" value="Unplaced"/>
</dbReference>
<reference evidence="6" key="1">
    <citation type="submission" date="2025-04" db="UniProtKB">
        <authorList>
            <consortium name="RefSeq"/>
        </authorList>
    </citation>
    <scope>IDENTIFICATION</scope>
    <source>
        <tissue evidence="6">Whole insect</tissue>
    </source>
</reference>
<dbReference type="Gene3D" id="3.90.1200.10">
    <property type="match status" value="1"/>
</dbReference>
<evidence type="ECO:0000313" key="5">
    <source>
        <dbReference type="Proteomes" id="UP001652700"/>
    </source>
</evidence>
<evidence type="ECO:0000313" key="6">
    <source>
        <dbReference type="RefSeq" id="XP_028148621.1"/>
    </source>
</evidence>
<dbReference type="CDD" id="cd05156">
    <property type="entry name" value="ChoK_euk"/>
    <property type="match status" value="1"/>
</dbReference>
<dbReference type="InterPro" id="IPR011009">
    <property type="entry name" value="Kinase-like_dom_sf"/>
</dbReference>
<name>A0A6P7GG11_DIAVI</name>
<dbReference type="GO" id="GO:0004103">
    <property type="term" value="F:choline kinase activity"/>
    <property type="evidence" value="ECO:0007669"/>
    <property type="project" value="TreeGrafter"/>
</dbReference>
<proteinExistence type="inferred from homology"/>
<dbReference type="InParanoid" id="A0A6P7GG11"/>
<reference evidence="4" key="2">
    <citation type="submission" date="2025-05" db="UniProtKB">
        <authorList>
            <consortium name="EnsemblMetazoa"/>
        </authorList>
    </citation>
    <scope>IDENTIFICATION</scope>
</reference>
<protein>
    <submittedName>
        <fullName evidence="6">Choline/ethanolamine kinase</fullName>
    </submittedName>
</protein>
<dbReference type="Pfam" id="PF01633">
    <property type="entry name" value="Choline_kinase"/>
    <property type="match status" value="1"/>
</dbReference>
<sequence length="380" mass="44131">MLDIVPKNKPAAGDCFEMKELTARICRDYLQGAWKKVNAKNIGFKHISGGLSNHLFHVSLPDSLKTADANVEHEPKDVLIRVYGQTHGEGALEALITESVIFTLLSERNLGPKLHGIFPGGRIEQYIDARPLLTKELSDERLSVSIAKKMAAIHSMEVPLHKAPEWIWNTLDRWLNSLKNMQLTNMPESTKHILEKVNFGSEIEWLRTRLEGENSPVVFCHNDMQVGNILLPRDAELENNNDEEPKLVIIDFEYCSYNYRSFDIANHFLEWVYDYTLKEYPFYSEDHSKYPTEKQRLAFIRAYLRERGSRENPKKILREVEVFTLAPHLFWSVWALINAETSSIPFGYWEFANTRLNSYFQLKQKLSSQQLKRKMDELIV</sequence>
<keyword evidence="1" id="KW-0444">Lipid biosynthesis</keyword>
<dbReference type="RefSeq" id="XP_028148621.1">
    <property type="nucleotide sequence ID" value="XM_028292820.1"/>
</dbReference>
<keyword evidence="1" id="KW-0443">Lipid metabolism</keyword>
<dbReference type="PANTHER" id="PTHR22603:SF93">
    <property type="entry name" value="RE24176P"/>
    <property type="match status" value="1"/>
</dbReference>
<accession>A0A6P7GG11</accession>
<gene>
    <name evidence="6" type="primary">LOC114342021</name>
</gene>
<dbReference type="Gene3D" id="3.30.200.20">
    <property type="entry name" value="Phosphorylase Kinase, domain 1"/>
    <property type="match status" value="1"/>
</dbReference>
<organism evidence="6">
    <name type="scientific">Diabrotica virgifera virgifera</name>
    <name type="common">western corn rootworm</name>
    <dbReference type="NCBI Taxonomy" id="50390"/>
    <lineage>
        <taxon>Eukaryota</taxon>
        <taxon>Metazoa</taxon>
        <taxon>Ecdysozoa</taxon>
        <taxon>Arthropoda</taxon>
        <taxon>Hexapoda</taxon>
        <taxon>Insecta</taxon>
        <taxon>Pterygota</taxon>
        <taxon>Neoptera</taxon>
        <taxon>Endopterygota</taxon>
        <taxon>Coleoptera</taxon>
        <taxon>Polyphaga</taxon>
        <taxon>Cucujiformia</taxon>
        <taxon>Chrysomeloidea</taxon>
        <taxon>Chrysomelidae</taxon>
        <taxon>Galerucinae</taxon>
        <taxon>Diabroticina</taxon>
        <taxon>Diabroticites</taxon>
        <taxon>Diabrotica</taxon>
    </lineage>
</organism>
<keyword evidence="5" id="KW-1185">Reference proteome</keyword>
<evidence type="ECO:0000256" key="3">
    <source>
        <dbReference type="ARBA" id="ARBA00038211"/>
    </source>
</evidence>
<evidence type="ECO:0000313" key="4">
    <source>
        <dbReference type="EnsemblMetazoa" id="XP_050503077.1"/>
    </source>
</evidence>
<keyword evidence="6" id="KW-0808">Transferase</keyword>
<comment type="similarity">
    <text evidence="3">Belongs to the choline/ethanolamine kinase family.</text>
</comment>